<protein>
    <submittedName>
        <fullName evidence="3">Stage 0 sporulation protein YaaT</fullName>
    </submittedName>
</protein>
<name>A0A6J4JAF2_9CHLR</name>
<feature type="compositionally biased region" description="Basic residues" evidence="1">
    <location>
        <begin position="413"/>
        <end position="425"/>
    </location>
</feature>
<feature type="domain" description="PSP1 C-terminal" evidence="2">
    <location>
        <begin position="61"/>
        <end position="146"/>
    </location>
</feature>
<dbReference type="Pfam" id="PF04468">
    <property type="entry name" value="PSP1"/>
    <property type="match status" value="1"/>
</dbReference>
<feature type="region of interest" description="Disordered" evidence="1">
    <location>
        <begin position="321"/>
        <end position="425"/>
    </location>
</feature>
<dbReference type="AlphaFoldDB" id="A0A6J4JAF2"/>
<reference evidence="3" key="1">
    <citation type="submission" date="2020-02" db="EMBL/GenBank/DDBJ databases">
        <authorList>
            <person name="Meier V. D."/>
        </authorList>
    </citation>
    <scope>NUCLEOTIDE SEQUENCE</scope>
    <source>
        <strain evidence="3">AVDCRST_MAG26</strain>
    </source>
</reference>
<dbReference type="EMBL" id="CADCTK010000662">
    <property type="protein sequence ID" value="CAA9272206.1"/>
    <property type="molecule type" value="Genomic_DNA"/>
</dbReference>
<dbReference type="NCBIfam" id="NF041131">
    <property type="entry name" value="RicT_YaaT_fam"/>
    <property type="match status" value="1"/>
</dbReference>
<proteinExistence type="predicted"/>
<dbReference type="InterPro" id="IPR047767">
    <property type="entry name" value="PSP1-like"/>
</dbReference>
<dbReference type="PROSITE" id="PS51411">
    <property type="entry name" value="PSP1_C"/>
    <property type="match status" value="1"/>
</dbReference>
<evidence type="ECO:0000256" key="1">
    <source>
        <dbReference type="SAM" id="MobiDB-lite"/>
    </source>
</evidence>
<dbReference type="PANTHER" id="PTHR43830:SF3">
    <property type="entry name" value="PROTEIN PSP1"/>
    <property type="match status" value="1"/>
</dbReference>
<evidence type="ECO:0000313" key="3">
    <source>
        <dbReference type="EMBL" id="CAA9272206.1"/>
    </source>
</evidence>
<feature type="compositionally biased region" description="Polar residues" evidence="1">
    <location>
        <begin position="364"/>
        <end position="375"/>
    </location>
</feature>
<dbReference type="PANTHER" id="PTHR43830">
    <property type="entry name" value="PROTEIN PSP1"/>
    <property type="match status" value="1"/>
</dbReference>
<gene>
    <name evidence="3" type="ORF">AVDCRST_MAG26-2876</name>
</gene>
<organism evidence="3">
    <name type="scientific">uncultured Chloroflexia bacterium</name>
    <dbReference type="NCBI Taxonomy" id="1672391"/>
    <lineage>
        <taxon>Bacteria</taxon>
        <taxon>Bacillati</taxon>
        <taxon>Chloroflexota</taxon>
        <taxon>Chloroflexia</taxon>
        <taxon>environmental samples</taxon>
    </lineage>
</organism>
<accession>A0A6J4JAF2</accession>
<feature type="compositionally biased region" description="Basic and acidic residues" evidence="1">
    <location>
        <begin position="346"/>
        <end position="357"/>
    </location>
</feature>
<dbReference type="InterPro" id="IPR007557">
    <property type="entry name" value="PSP1_C"/>
</dbReference>
<evidence type="ECO:0000259" key="2">
    <source>
        <dbReference type="PROSITE" id="PS51411"/>
    </source>
</evidence>
<sequence>MTTVVGVRFKDSGKTYHFAPGDVPLAVGDWAIVETVRGPELGRIAAPPSEVPEDQVLGELKPVLRRATQSDMDNLAHYQQYLDDALAICAEKVAELKLPMVLIKAEYNFDGSRLTFFFTSDKRVDFRGLVRDLARTFHTRIELRQVGPRDEAKLLGGIGPCGRLLCCSTFLPDFARVSIKMAKDQDLPLNPTKISGVCGRLLCCLSYEHEQYLDIKAELPPRGAWVQTAEGPGEVIAVNVVRETVTVELATGTTIDCTAAQIAEVTAGVASEARARNAEGITPVARSFASVDAPADGDADLMAIEDRPPSKPIRLEAAVMPSIDRPMARPPSEPQPARQAGPRMPKPADEAGRRPAPDRAGQSRPAQIQDTSEAPEQTREANRALPAAPRARPRPEAPPSAPGGATDAASINRSRRRRRGRGEGK</sequence>
<dbReference type="GO" id="GO:0005737">
    <property type="term" value="C:cytoplasm"/>
    <property type="evidence" value="ECO:0007669"/>
    <property type="project" value="TreeGrafter"/>
</dbReference>